<evidence type="ECO:0000313" key="3">
    <source>
        <dbReference type="EMBL" id="VUD74927.1"/>
    </source>
</evidence>
<proteinExistence type="predicted"/>
<dbReference type="EMBL" id="CABFPH010000175">
    <property type="protein sequence ID" value="VUD74927.1"/>
    <property type="molecule type" value="Genomic_DNA"/>
</dbReference>
<dbReference type="RefSeq" id="WP_142586164.1">
    <property type="nucleotide sequence ID" value="NZ_CABFPH010000175.1"/>
</dbReference>
<name>A0A509EKQ3_9HYPH</name>
<organism evidence="3 4">
    <name type="scientific">Methylobacterium symbioticum</name>
    <dbReference type="NCBI Taxonomy" id="2584084"/>
    <lineage>
        <taxon>Bacteria</taxon>
        <taxon>Pseudomonadati</taxon>
        <taxon>Pseudomonadota</taxon>
        <taxon>Alphaproteobacteria</taxon>
        <taxon>Hyphomicrobiales</taxon>
        <taxon>Methylobacteriaceae</taxon>
        <taxon>Methylobacterium</taxon>
    </lineage>
</organism>
<dbReference type="Proteomes" id="UP000410984">
    <property type="component" value="Unassembled WGS sequence"/>
</dbReference>
<feature type="signal peptide" evidence="2">
    <location>
        <begin position="1"/>
        <end position="25"/>
    </location>
</feature>
<feature type="region of interest" description="Disordered" evidence="1">
    <location>
        <begin position="25"/>
        <end position="76"/>
    </location>
</feature>
<gene>
    <name evidence="3" type="ORF">MET9862_05561</name>
</gene>
<dbReference type="AlphaFoldDB" id="A0A509EKQ3"/>
<sequence>MSRSLNPFWLAIVALALPSAAFAQAQTGTGGGPTSTVTAPNTSSVGRTMPPAAGAGPREERTERTPQMKDDDRIQKGICIGCGAK</sequence>
<dbReference type="OrthoDB" id="8005857at2"/>
<reference evidence="3 4" key="1">
    <citation type="submission" date="2019-06" db="EMBL/GenBank/DDBJ databases">
        <authorList>
            <person name="Rodrigo-Torres L."/>
            <person name="Arahal R. D."/>
            <person name="Lucena T."/>
        </authorList>
    </citation>
    <scope>NUCLEOTIDE SEQUENCE [LARGE SCALE GENOMIC DNA]</scope>
    <source>
        <strain evidence="3 4">SB0023/3</strain>
    </source>
</reference>
<evidence type="ECO:0000313" key="4">
    <source>
        <dbReference type="Proteomes" id="UP000410984"/>
    </source>
</evidence>
<keyword evidence="4" id="KW-1185">Reference proteome</keyword>
<protein>
    <submittedName>
        <fullName evidence="3">Uncharacterized protein</fullName>
    </submittedName>
</protein>
<evidence type="ECO:0000256" key="2">
    <source>
        <dbReference type="SAM" id="SignalP"/>
    </source>
</evidence>
<evidence type="ECO:0000256" key="1">
    <source>
        <dbReference type="SAM" id="MobiDB-lite"/>
    </source>
</evidence>
<feature type="compositionally biased region" description="Basic and acidic residues" evidence="1">
    <location>
        <begin position="57"/>
        <end position="75"/>
    </location>
</feature>
<keyword evidence="2" id="KW-0732">Signal</keyword>
<accession>A0A509EKQ3</accession>
<feature type="chain" id="PRO_5021208434" evidence="2">
    <location>
        <begin position="26"/>
        <end position="85"/>
    </location>
</feature>